<name>A0ABR4PVD4_9HELO</name>
<proteinExistence type="predicted"/>
<sequence length="59" mass="6736">MAERRGDENRLLLVAQHRLSGHRSHLCIPSPSQDLLRVPTLLRSDYCLHSRGGGMREGW</sequence>
<dbReference type="EMBL" id="JBFCZG010000001">
    <property type="protein sequence ID" value="KAL3427330.1"/>
    <property type="molecule type" value="Genomic_DNA"/>
</dbReference>
<dbReference type="Proteomes" id="UP001629113">
    <property type="component" value="Unassembled WGS sequence"/>
</dbReference>
<organism evidence="1 2">
    <name type="scientific">Phlyctema vagabunda</name>
    <dbReference type="NCBI Taxonomy" id="108571"/>
    <lineage>
        <taxon>Eukaryota</taxon>
        <taxon>Fungi</taxon>
        <taxon>Dikarya</taxon>
        <taxon>Ascomycota</taxon>
        <taxon>Pezizomycotina</taxon>
        <taxon>Leotiomycetes</taxon>
        <taxon>Helotiales</taxon>
        <taxon>Dermateaceae</taxon>
        <taxon>Phlyctema</taxon>
    </lineage>
</organism>
<evidence type="ECO:0000313" key="2">
    <source>
        <dbReference type="Proteomes" id="UP001629113"/>
    </source>
</evidence>
<accession>A0ABR4PVD4</accession>
<keyword evidence="2" id="KW-1185">Reference proteome</keyword>
<gene>
    <name evidence="1" type="ORF">PVAG01_00839</name>
</gene>
<reference evidence="1 2" key="1">
    <citation type="submission" date="2024-06" db="EMBL/GenBank/DDBJ databases">
        <title>Complete genome of Phlyctema vagabunda strain 19-DSS-EL-015.</title>
        <authorList>
            <person name="Fiorenzani C."/>
        </authorList>
    </citation>
    <scope>NUCLEOTIDE SEQUENCE [LARGE SCALE GENOMIC DNA]</scope>
    <source>
        <strain evidence="1 2">19-DSS-EL-015</strain>
    </source>
</reference>
<comment type="caution">
    <text evidence="1">The sequence shown here is derived from an EMBL/GenBank/DDBJ whole genome shotgun (WGS) entry which is preliminary data.</text>
</comment>
<protein>
    <submittedName>
        <fullName evidence="1">Uncharacterized protein</fullName>
    </submittedName>
</protein>
<evidence type="ECO:0000313" key="1">
    <source>
        <dbReference type="EMBL" id="KAL3427330.1"/>
    </source>
</evidence>